<sequence length="63" mass="6654">MKRKIQLTKGLSINKEAIAKLQESQMAQLKGGIKSVEGSCGAGSCAHSCNKDSCNTKAIEEIS</sequence>
<evidence type="ECO:0000313" key="2">
    <source>
        <dbReference type="Proteomes" id="UP000028933"/>
    </source>
</evidence>
<reference evidence="1" key="2">
    <citation type="journal article" date="2015" name="Genome Biol. Evol.">
        <title>Complete Genome Sequence and Transcriptomic Analysis of the Novel Pathogen Elizabethkingia anophelis in Response to Oxidative Stress.</title>
        <authorList>
            <person name="Li Y."/>
            <person name="Liu Y."/>
            <person name="Chew S.C."/>
            <person name="Tay M."/>
            <person name="Salido M.M."/>
            <person name="Teo J."/>
            <person name="Lauro F.M."/>
            <person name="Givskov M."/>
            <person name="Yang L."/>
        </authorList>
    </citation>
    <scope>NUCLEOTIDE SEQUENCE</scope>
    <source>
        <strain evidence="1">NUHP1</strain>
    </source>
</reference>
<dbReference type="Proteomes" id="UP000028933">
    <property type="component" value="Chromosome"/>
</dbReference>
<dbReference type="HOGENOM" id="CLU_207756_0_0_10"/>
<dbReference type="STRING" id="1338011.BD94_0657"/>
<proteinExistence type="predicted"/>
<evidence type="ECO:0000313" key="1">
    <source>
        <dbReference type="EMBL" id="AIL44432.1"/>
    </source>
</evidence>
<dbReference type="NCBIfam" id="NF038153">
    <property type="entry name" value="lant_leader_L1a"/>
    <property type="match status" value="1"/>
</dbReference>
<dbReference type="InterPro" id="IPR058238">
    <property type="entry name" value="Lant_leader_dom"/>
</dbReference>
<reference evidence="1" key="1">
    <citation type="journal article" date="2013" name="Lancet">
        <title>First case of E anophelis outbreak in an intensive-care unit.</title>
        <authorList>
            <person name="Teo J."/>
            <person name="Tan S.Y."/>
            <person name="Tay M."/>
            <person name="Ding Y."/>
            <person name="Kjelleberg S."/>
            <person name="Givskov M."/>
            <person name="Lin R.T."/>
            <person name="Yang L."/>
        </authorList>
    </citation>
    <scope>NUCLEOTIDE SEQUENCE [LARGE SCALE GENOMIC DNA]</scope>
    <source>
        <strain evidence="1">NUHP1</strain>
    </source>
</reference>
<accession>A0A077EAB3</accession>
<name>A0A077EAB3_9FLAO</name>
<gene>
    <name evidence="1" type="ORF">BD94_0657</name>
</gene>
<dbReference type="KEGG" id="eao:BD94_0657"/>
<protein>
    <submittedName>
        <fullName evidence="1">Uncharacterized protein</fullName>
    </submittedName>
</protein>
<dbReference type="EMBL" id="CP007547">
    <property type="protein sequence ID" value="AIL44432.1"/>
    <property type="molecule type" value="Genomic_DNA"/>
</dbReference>
<organism evidence="1 2">
    <name type="scientific">Elizabethkingia anophelis NUHP1</name>
    <dbReference type="NCBI Taxonomy" id="1338011"/>
    <lineage>
        <taxon>Bacteria</taxon>
        <taxon>Pseudomonadati</taxon>
        <taxon>Bacteroidota</taxon>
        <taxon>Flavobacteriia</taxon>
        <taxon>Flavobacteriales</taxon>
        <taxon>Weeksellaceae</taxon>
        <taxon>Elizabethkingia</taxon>
    </lineage>
</organism>
<dbReference type="RefSeq" id="WP_024564939.1">
    <property type="nucleotide sequence ID" value="NZ_CP007547.1"/>
</dbReference>
<dbReference type="AlphaFoldDB" id="A0A077EAB3"/>